<dbReference type="AlphaFoldDB" id="A8PFJ2"/>
<dbReference type="GeneID" id="6017738"/>
<organism evidence="4 5">
    <name type="scientific">Coprinopsis cinerea (strain Okayama-7 / 130 / ATCC MYA-4618 / FGSC 9003)</name>
    <name type="common">Inky cap fungus</name>
    <name type="synonym">Hormographiella aspergillata</name>
    <dbReference type="NCBI Taxonomy" id="240176"/>
    <lineage>
        <taxon>Eukaryota</taxon>
        <taxon>Fungi</taxon>
        <taxon>Dikarya</taxon>
        <taxon>Basidiomycota</taxon>
        <taxon>Agaricomycotina</taxon>
        <taxon>Agaricomycetes</taxon>
        <taxon>Agaricomycetidae</taxon>
        <taxon>Agaricales</taxon>
        <taxon>Agaricineae</taxon>
        <taxon>Psathyrellaceae</taxon>
        <taxon>Coprinopsis</taxon>
    </lineage>
</organism>
<keyword evidence="1" id="KW-0862">Zinc</keyword>
<dbReference type="SUPFAM" id="SSF57667">
    <property type="entry name" value="beta-beta-alpha zinc fingers"/>
    <property type="match status" value="1"/>
</dbReference>
<proteinExistence type="predicted"/>
<feature type="domain" description="C2H2-type" evidence="3">
    <location>
        <begin position="13"/>
        <end position="36"/>
    </location>
</feature>
<keyword evidence="1" id="KW-0479">Metal-binding</keyword>
<dbReference type="GO" id="GO:0008270">
    <property type="term" value="F:zinc ion binding"/>
    <property type="evidence" value="ECO:0007669"/>
    <property type="project" value="UniProtKB-KW"/>
</dbReference>
<protein>
    <recommendedName>
        <fullName evidence="3">C2H2-type domain-containing protein</fullName>
    </recommendedName>
</protein>
<evidence type="ECO:0000313" key="5">
    <source>
        <dbReference type="Proteomes" id="UP000001861"/>
    </source>
</evidence>
<gene>
    <name evidence="4" type="ORF">CC1G_04918</name>
</gene>
<dbReference type="EMBL" id="AACS02000002">
    <property type="protein sequence ID" value="EAU80808.1"/>
    <property type="molecule type" value="Genomic_DNA"/>
</dbReference>
<dbReference type="InterPro" id="IPR036236">
    <property type="entry name" value="Znf_C2H2_sf"/>
</dbReference>
<comment type="caution">
    <text evidence="4">The sequence shown here is derived from an EMBL/GenBank/DDBJ whole genome shotgun (WGS) entry which is preliminary data.</text>
</comment>
<keyword evidence="5" id="KW-1185">Reference proteome</keyword>
<dbReference type="KEGG" id="cci:CC1G_04918"/>
<dbReference type="VEuPathDB" id="FungiDB:CC1G_04918"/>
<evidence type="ECO:0000313" key="4">
    <source>
        <dbReference type="EMBL" id="EAU80808.1"/>
    </source>
</evidence>
<name>A8PFJ2_COPC7</name>
<dbReference type="PROSITE" id="PS50157">
    <property type="entry name" value="ZINC_FINGER_C2H2_2"/>
    <property type="match status" value="1"/>
</dbReference>
<evidence type="ECO:0000259" key="3">
    <source>
        <dbReference type="PROSITE" id="PS50157"/>
    </source>
</evidence>
<evidence type="ECO:0000256" key="2">
    <source>
        <dbReference type="SAM" id="MobiDB-lite"/>
    </source>
</evidence>
<evidence type="ECO:0000256" key="1">
    <source>
        <dbReference type="PROSITE-ProRule" id="PRU00042"/>
    </source>
</evidence>
<keyword evidence="1" id="KW-0863">Zinc-finger</keyword>
<accession>A8PFJ2</accession>
<dbReference type="InterPro" id="IPR013087">
    <property type="entry name" value="Znf_C2H2_type"/>
</dbReference>
<feature type="region of interest" description="Disordered" evidence="2">
    <location>
        <begin position="59"/>
        <end position="103"/>
    </location>
</feature>
<dbReference type="InParanoid" id="A8PFJ2"/>
<dbReference type="RefSeq" id="XP_001841074.1">
    <property type="nucleotide sequence ID" value="XM_001841022.1"/>
</dbReference>
<reference evidence="4 5" key="1">
    <citation type="journal article" date="2010" name="Proc. Natl. Acad. Sci. U.S.A.">
        <title>Insights into evolution of multicellular fungi from the assembled chromosomes of the mushroom Coprinopsis cinerea (Coprinus cinereus).</title>
        <authorList>
            <person name="Stajich J.E."/>
            <person name="Wilke S.K."/>
            <person name="Ahren D."/>
            <person name="Au C.H."/>
            <person name="Birren B.W."/>
            <person name="Borodovsky M."/>
            <person name="Burns C."/>
            <person name="Canback B."/>
            <person name="Casselton L.A."/>
            <person name="Cheng C.K."/>
            <person name="Deng J."/>
            <person name="Dietrich F.S."/>
            <person name="Fargo D.C."/>
            <person name="Farman M.L."/>
            <person name="Gathman A.C."/>
            <person name="Goldberg J."/>
            <person name="Guigo R."/>
            <person name="Hoegger P.J."/>
            <person name="Hooker J.B."/>
            <person name="Huggins A."/>
            <person name="James T.Y."/>
            <person name="Kamada T."/>
            <person name="Kilaru S."/>
            <person name="Kodira C."/>
            <person name="Kues U."/>
            <person name="Kupfer D."/>
            <person name="Kwan H.S."/>
            <person name="Lomsadze A."/>
            <person name="Li W."/>
            <person name="Lilly W.W."/>
            <person name="Ma L.J."/>
            <person name="Mackey A.J."/>
            <person name="Manning G."/>
            <person name="Martin F."/>
            <person name="Muraguchi H."/>
            <person name="Natvig D.O."/>
            <person name="Palmerini H."/>
            <person name="Ramesh M.A."/>
            <person name="Rehmeyer C.J."/>
            <person name="Roe B.A."/>
            <person name="Shenoy N."/>
            <person name="Stanke M."/>
            <person name="Ter-Hovhannisyan V."/>
            <person name="Tunlid A."/>
            <person name="Velagapudi R."/>
            <person name="Vision T.J."/>
            <person name="Zeng Q."/>
            <person name="Zolan M.E."/>
            <person name="Pukkila P.J."/>
        </authorList>
    </citation>
    <scope>NUCLEOTIDE SEQUENCE [LARGE SCALE GENOMIC DNA]</scope>
    <source>
        <strain evidence="5">Okayama-7 / 130 / ATCC MYA-4618 / FGSC 9003</strain>
    </source>
</reference>
<sequence>MSNQRKTCKPKSYRCAECAKGYTTPGGLTQHRTRGHELPIALRKMAEQQSQHLDITRVTTAQAQLPEPPPLSRSPSLEPRIPDAPGTTPPPNHVETHPIIDGTPCDSEGYDYDRPPQDLLQDRILEEICYPFLSPSEFRLADFLTGNIDELVSTI</sequence>
<dbReference type="PROSITE" id="PS00028">
    <property type="entry name" value="ZINC_FINGER_C2H2_1"/>
    <property type="match status" value="1"/>
</dbReference>
<dbReference type="Proteomes" id="UP000001861">
    <property type="component" value="Unassembled WGS sequence"/>
</dbReference>
<dbReference type="OrthoDB" id="3068516at2759"/>